<protein>
    <submittedName>
        <fullName evidence="3">Universal stress protein</fullName>
    </submittedName>
</protein>
<dbReference type="SUPFAM" id="SSF52402">
    <property type="entry name" value="Adenine nucleotide alpha hydrolases-like"/>
    <property type="match status" value="2"/>
</dbReference>
<dbReference type="CDD" id="cd00293">
    <property type="entry name" value="USP-like"/>
    <property type="match status" value="2"/>
</dbReference>
<dbReference type="PANTHER" id="PTHR46268:SF6">
    <property type="entry name" value="UNIVERSAL STRESS PROTEIN UP12"/>
    <property type="match status" value="1"/>
</dbReference>
<evidence type="ECO:0000256" key="1">
    <source>
        <dbReference type="ARBA" id="ARBA00008791"/>
    </source>
</evidence>
<evidence type="ECO:0000313" key="3">
    <source>
        <dbReference type="EMBL" id="KJZ00302.1"/>
    </source>
</evidence>
<dbReference type="EMBL" id="JXXZ01000006">
    <property type="protein sequence ID" value="KJZ00302.1"/>
    <property type="molecule type" value="Genomic_DNA"/>
</dbReference>
<gene>
    <name evidence="3" type="ORF">TW72_06235</name>
</gene>
<dbReference type="InterPro" id="IPR006016">
    <property type="entry name" value="UspA"/>
</dbReference>
<feature type="domain" description="UspA" evidence="2">
    <location>
        <begin position="1"/>
        <end position="157"/>
    </location>
</feature>
<dbReference type="PRINTS" id="PR01438">
    <property type="entry name" value="UNVRSLSTRESS"/>
</dbReference>
<comment type="caution">
    <text evidence="3">The sequence shown here is derived from an EMBL/GenBank/DDBJ whole genome shotgun (WGS) entry which is preliminary data.</text>
</comment>
<dbReference type="Pfam" id="PF00582">
    <property type="entry name" value="Usp"/>
    <property type="match status" value="2"/>
</dbReference>
<feature type="domain" description="UspA" evidence="2">
    <location>
        <begin position="168"/>
        <end position="283"/>
    </location>
</feature>
<dbReference type="eggNOG" id="COG0589">
    <property type="taxonomic scope" value="Bacteria"/>
</dbReference>
<comment type="similarity">
    <text evidence="1">Belongs to the universal stress protein A family.</text>
</comment>
<sequence length="283" mass="31152">MKKIITCVDGSAITQAVTDAAIWSANKLQHPLCFLHTIERQQQHGADDLSGAIGLGARSSLLNEMTELDEKRGKMALELGQQLLEDLATQAKQANVEQVETRQRHGDVVEAIIDLSDMSRLIVIGRCGENHEDNFKALGSHIETLLRQASAPVLLVPKQFSAPKSFMIAYDGRATADKALQKVIDGGLLHGTPCHLVAVKNKERDLAPKLKLATQRLQEQGFNVKAELLEGPIYDSLMAYKQANDIELMVMGAFAHSKLRQLFVGSNTLRMLETLDIPLVVLR</sequence>
<evidence type="ECO:0000313" key="4">
    <source>
        <dbReference type="Proteomes" id="UP000033664"/>
    </source>
</evidence>
<evidence type="ECO:0000259" key="2">
    <source>
        <dbReference type="Pfam" id="PF00582"/>
    </source>
</evidence>
<accession>A0A0F4PNJ4</accession>
<dbReference type="AlphaFoldDB" id="A0A0F4PNJ4"/>
<dbReference type="GeneID" id="58228084"/>
<keyword evidence="4" id="KW-1185">Reference proteome</keyword>
<organism evidence="3 4">
    <name type="scientific">Pseudoalteromonas ruthenica</name>
    <dbReference type="NCBI Taxonomy" id="151081"/>
    <lineage>
        <taxon>Bacteria</taxon>
        <taxon>Pseudomonadati</taxon>
        <taxon>Pseudomonadota</taxon>
        <taxon>Gammaproteobacteria</taxon>
        <taxon>Alteromonadales</taxon>
        <taxon>Pseudoalteromonadaceae</taxon>
        <taxon>Pseudoalteromonas</taxon>
    </lineage>
</organism>
<name>A0A0F4PNJ4_9GAMM</name>
<reference evidence="3 4" key="1">
    <citation type="journal article" date="2015" name="BMC Genomics">
        <title>Genome mining reveals unlocked bioactive potential of marine Gram-negative bacteria.</title>
        <authorList>
            <person name="Machado H."/>
            <person name="Sonnenschein E.C."/>
            <person name="Melchiorsen J."/>
            <person name="Gram L."/>
        </authorList>
    </citation>
    <scope>NUCLEOTIDE SEQUENCE [LARGE SCALE GENOMIC DNA]</scope>
    <source>
        <strain evidence="3 4">S3137</strain>
    </source>
</reference>
<dbReference type="Proteomes" id="UP000033664">
    <property type="component" value="Unassembled WGS sequence"/>
</dbReference>
<proteinExistence type="inferred from homology"/>
<dbReference type="PATRIC" id="fig|151081.8.peg.3004"/>
<dbReference type="OrthoDB" id="9804721at2"/>
<dbReference type="InterPro" id="IPR006015">
    <property type="entry name" value="Universal_stress_UspA"/>
</dbReference>
<dbReference type="RefSeq" id="WP_045980121.1">
    <property type="nucleotide sequence ID" value="NZ_JXXY01000015.1"/>
</dbReference>
<dbReference type="PANTHER" id="PTHR46268">
    <property type="entry name" value="STRESS RESPONSE PROTEIN NHAX"/>
    <property type="match status" value="1"/>
</dbReference>
<dbReference type="Gene3D" id="3.40.50.12370">
    <property type="match status" value="1"/>
</dbReference>